<evidence type="ECO:0000313" key="2">
    <source>
        <dbReference type="EMBL" id="GFN00196.1"/>
    </source>
</evidence>
<evidence type="ECO:0000256" key="1">
    <source>
        <dbReference type="SAM" id="MobiDB-lite"/>
    </source>
</evidence>
<dbReference type="Proteomes" id="UP000498980">
    <property type="component" value="Unassembled WGS sequence"/>
</dbReference>
<protein>
    <submittedName>
        <fullName evidence="2">Uncharacterized protein</fullName>
    </submittedName>
</protein>
<feature type="compositionally biased region" description="Low complexity" evidence="1">
    <location>
        <begin position="141"/>
        <end position="150"/>
    </location>
</feature>
<feature type="region of interest" description="Disordered" evidence="1">
    <location>
        <begin position="54"/>
        <end position="150"/>
    </location>
</feature>
<keyword evidence="3" id="KW-1185">Reference proteome</keyword>
<sequence>MPGKEEKRFHLRVPNAHGPLFREGIRGKPAGADRAHSLSWSRYFAVRVLPGFRMQPPRISSLTGGHLRPRGKEPLNPHGAAYGASPPGHSGFLPSPYVRRRREGDGPQAPADSGPRPLPRQNLSRGRSRGHGHRIDRQRRQGPPGRLRYA</sequence>
<organism evidence="2 3">
    <name type="scientific">Streptomyces fulvorobeus</name>
    <dbReference type="NCBI Taxonomy" id="284028"/>
    <lineage>
        <taxon>Bacteria</taxon>
        <taxon>Bacillati</taxon>
        <taxon>Actinomycetota</taxon>
        <taxon>Actinomycetes</taxon>
        <taxon>Kitasatosporales</taxon>
        <taxon>Streptomycetaceae</taxon>
        <taxon>Streptomyces</taxon>
    </lineage>
</organism>
<dbReference type="AlphaFoldDB" id="A0A7J0CCE3"/>
<accession>A0A7J0CCE3</accession>
<reference evidence="2 3" key="1">
    <citation type="submission" date="2020-05" db="EMBL/GenBank/DDBJ databases">
        <title>Whole genome shotgun sequence of Streptomyces fulvorobeus NBRC 15897.</title>
        <authorList>
            <person name="Komaki H."/>
            <person name="Tamura T."/>
        </authorList>
    </citation>
    <scope>NUCLEOTIDE SEQUENCE [LARGE SCALE GENOMIC DNA]</scope>
    <source>
        <strain evidence="2 3">NBRC 15897</strain>
    </source>
</reference>
<dbReference type="EMBL" id="BLWC01000001">
    <property type="protein sequence ID" value="GFN00196.1"/>
    <property type="molecule type" value="Genomic_DNA"/>
</dbReference>
<gene>
    <name evidence="2" type="ORF">Sfulv_50060</name>
</gene>
<evidence type="ECO:0000313" key="3">
    <source>
        <dbReference type="Proteomes" id="UP000498980"/>
    </source>
</evidence>
<proteinExistence type="predicted"/>
<name>A0A7J0CCE3_9ACTN</name>
<comment type="caution">
    <text evidence="2">The sequence shown here is derived from an EMBL/GenBank/DDBJ whole genome shotgun (WGS) entry which is preliminary data.</text>
</comment>